<feature type="transmembrane region" description="Helical" evidence="6">
    <location>
        <begin position="93"/>
        <end position="112"/>
    </location>
</feature>
<feature type="transmembrane region" description="Helical" evidence="6">
    <location>
        <begin position="127"/>
        <end position="155"/>
    </location>
</feature>
<keyword evidence="4 6" id="KW-1133">Transmembrane helix</keyword>
<dbReference type="EMBL" id="DRMH01000107">
    <property type="protein sequence ID" value="HFC98387.1"/>
    <property type="molecule type" value="Genomic_DNA"/>
</dbReference>
<feature type="transmembrane region" description="Helical" evidence="6">
    <location>
        <begin position="202"/>
        <end position="219"/>
    </location>
</feature>
<sequence>MSVLQVEATLSWVMVLLYALSFVGFAAGIFWEKWRRPALLVLVAAFVLHTILLAWRWYEVAHGPYVTRYEVFSSNAWTIVGLYLLVGWRWRDWLRFGVGPSGAALLFLLLALERYERVPGIPTAYHYFWLAVHIIFTKLALASIFIAVGAALVVLFKGEESRAREFIFRFTGLALCFWTVSVAAGSVWAHIRWGRFWGWDPIETWSLVVWLGLGISLHLQKTLGWRGRRAAWLTLGMAFLFVFVLVLLPFFTRTLHTMYLLGGRG</sequence>
<dbReference type="Proteomes" id="UP000886043">
    <property type="component" value="Unassembled WGS sequence"/>
</dbReference>
<feature type="transmembrane region" description="Helical" evidence="6">
    <location>
        <begin position="69"/>
        <end position="86"/>
    </location>
</feature>
<feature type="domain" description="Cytochrome c assembly protein" evidence="7">
    <location>
        <begin position="71"/>
        <end position="244"/>
    </location>
</feature>
<reference evidence="8" key="1">
    <citation type="journal article" date="2020" name="mSystems">
        <title>Genome- and Community-Level Interaction Insights into Carbon Utilization and Element Cycling Functions of Hydrothermarchaeota in Hydrothermal Sediment.</title>
        <authorList>
            <person name="Zhou Z."/>
            <person name="Liu Y."/>
            <person name="Xu W."/>
            <person name="Pan J."/>
            <person name="Luo Z.H."/>
            <person name="Li M."/>
        </authorList>
    </citation>
    <scope>NUCLEOTIDE SEQUENCE [LARGE SCALE GENOMIC DNA]</scope>
    <source>
        <strain evidence="8">HyVt-483</strain>
    </source>
</reference>
<feature type="transmembrane region" description="Helical" evidence="6">
    <location>
        <begin position="38"/>
        <end position="57"/>
    </location>
</feature>
<accession>A0A7C3CGQ7</accession>
<evidence type="ECO:0000256" key="3">
    <source>
        <dbReference type="ARBA" id="ARBA00022748"/>
    </source>
</evidence>
<keyword evidence="2 6" id="KW-0812">Transmembrane</keyword>
<feature type="transmembrane region" description="Helical" evidence="6">
    <location>
        <begin position="167"/>
        <end position="190"/>
    </location>
</feature>
<evidence type="ECO:0000256" key="2">
    <source>
        <dbReference type="ARBA" id="ARBA00022692"/>
    </source>
</evidence>
<feature type="transmembrane region" description="Helical" evidence="6">
    <location>
        <begin position="231"/>
        <end position="251"/>
    </location>
</feature>
<dbReference type="AlphaFoldDB" id="A0A7C3CGQ7"/>
<evidence type="ECO:0000256" key="1">
    <source>
        <dbReference type="ARBA" id="ARBA00004141"/>
    </source>
</evidence>
<dbReference type="InterPro" id="IPR002541">
    <property type="entry name" value="Cyt_c_assembly"/>
</dbReference>
<gene>
    <name evidence="8" type="ORF">ENJ40_08040</name>
</gene>
<dbReference type="InterPro" id="IPR045062">
    <property type="entry name" value="Cyt_c_biogenesis_CcsA/CcmC"/>
</dbReference>
<dbReference type="PANTHER" id="PTHR30071:SF1">
    <property type="entry name" value="CYTOCHROME B_B6 PROTEIN-RELATED"/>
    <property type="match status" value="1"/>
</dbReference>
<evidence type="ECO:0000313" key="8">
    <source>
        <dbReference type="EMBL" id="HFC98387.1"/>
    </source>
</evidence>
<proteinExistence type="predicted"/>
<organism evidence="8">
    <name type="scientific">Thermosulfurimonas dismutans</name>
    <dbReference type="NCBI Taxonomy" id="999894"/>
    <lineage>
        <taxon>Bacteria</taxon>
        <taxon>Pseudomonadati</taxon>
        <taxon>Thermodesulfobacteriota</taxon>
        <taxon>Thermodesulfobacteria</taxon>
        <taxon>Thermodesulfobacteriales</taxon>
        <taxon>Thermodesulfobacteriaceae</taxon>
        <taxon>Thermosulfurimonas</taxon>
    </lineage>
</organism>
<comment type="subcellular location">
    <subcellularLocation>
        <location evidence="1">Membrane</location>
        <topology evidence="1">Multi-pass membrane protein</topology>
    </subcellularLocation>
</comment>
<evidence type="ECO:0000256" key="4">
    <source>
        <dbReference type="ARBA" id="ARBA00022989"/>
    </source>
</evidence>
<evidence type="ECO:0000259" key="7">
    <source>
        <dbReference type="Pfam" id="PF01578"/>
    </source>
</evidence>
<evidence type="ECO:0000256" key="5">
    <source>
        <dbReference type="ARBA" id="ARBA00023136"/>
    </source>
</evidence>
<dbReference type="PANTHER" id="PTHR30071">
    <property type="entry name" value="HEME EXPORTER PROTEIN C"/>
    <property type="match status" value="1"/>
</dbReference>
<comment type="caution">
    <text evidence="8">The sequence shown here is derived from an EMBL/GenBank/DDBJ whole genome shotgun (WGS) entry which is preliminary data.</text>
</comment>
<keyword evidence="5 6" id="KW-0472">Membrane</keyword>
<feature type="transmembrane region" description="Helical" evidence="6">
    <location>
        <begin position="12"/>
        <end position="31"/>
    </location>
</feature>
<dbReference type="GO" id="GO:0017004">
    <property type="term" value="P:cytochrome complex assembly"/>
    <property type="evidence" value="ECO:0007669"/>
    <property type="project" value="UniProtKB-KW"/>
</dbReference>
<evidence type="ECO:0000256" key="6">
    <source>
        <dbReference type="SAM" id="Phobius"/>
    </source>
</evidence>
<protein>
    <recommendedName>
        <fullName evidence="7">Cytochrome c assembly protein domain-containing protein</fullName>
    </recommendedName>
</protein>
<name>A0A7C3CGQ7_9BACT</name>
<dbReference type="Pfam" id="PF01578">
    <property type="entry name" value="Cytochrom_C_asm"/>
    <property type="match status" value="1"/>
</dbReference>
<dbReference type="GO" id="GO:0005886">
    <property type="term" value="C:plasma membrane"/>
    <property type="evidence" value="ECO:0007669"/>
    <property type="project" value="TreeGrafter"/>
</dbReference>
<keyword evidence="3" id="KW-0201">Cytochrome c-type biogenesis</keyword>
<dbReference type="GO" id="GO:0020037">
    <property type="term" value="F:heme binding"/>
    <property type="evidence" value="ECO:0007669"/>
    <property type="project" value="InterPro"/>
</dbReference>